<dbReference type="GO" id="GO:0055085">
    <property type="term" value="P:transmembrane transport"/>
    <property type="evidence" value="ECO:0007669"/>
    <property type="project" value="InterPro"/>
</dbReference>
<dbReference type="PROSITE" id="PS00218">
    <property type="entry name" value="AMINO_ACID_PERMEASE_1"/>
    <property type="match status" value="1"/>
</dbReference>
<evidence type="ECO:0000256" key="1">
    <source>
        <dbReference type="ARBA" id="ARBA00004141"/>
    </source>
</evidence>
<feature type="transmembrane region" description="Helical" evidence="9">
    <location>
        <begin position="437"/>
        <end position="459"/>
    </location>
</feature>
<feature type="transmembrane region" description="Helical" evidence="9">
    <location>
        <begin position="123"/>
        <end position="149"/>
    </location>
</feature>
<gene>
    <name evidence="11" type="ORF">San01_16040</name>
</gene>
<dbReference type="Gene3D" id="1.20.1740.10">
    <property type="entry name" value="Amino acid/polyamine transporter I"/>
    <property type="match status" value="1"/>
</dbReference>
<sequence>MARAADADTLPQHGCMVGRLASPAMSTGTVRDDGTTRTGAATGPAGLRQGLQRRHMQLIALGGVIGAGLFVGSGVVIRSTGPAAVLSFLAAGVLTVLIMRMLAEMTVARPALGSFYAHVRETLGLRAGFTVGWLYWYFFVIVVAVEAVAGGRIVQLWLPGAPLWAVSLVLMTLLTATNLVSARSYGEFEYWFSTVKVLAIVVFLFLGALFVLGLWPHSPGGLGNLTAHGGFAPEGVGAVLAAVVPCIGFFTGAEIVTIAAAESAEPERAVADAIRSIVLRVVAFYVLSVFLVVAVVPWTSRAIEVSPYAAVLDRLAVPAAGTVMNALVLIAVLSCLNSALYTSSRMLFALTRHGDAPRGFTAVSASGVPRRALLAGTSVGYLSVVAAWISPDVVFEFLINSYGAIALFVYLAIAVAQVRMRRKLERTEPERLTLRMWLFPWLSWVTVALMASVIGAMAFLPDSRAQFWLSLLTVAVVLAGYEVRRRKGPAAAPRTPDGAGA</sequence>
<name>A0A5J4L3U4_9ACTN</name>
<dbReference type="EMBL" id="BLAG01000005">
    <property type="protein sequence ID" value="GES29117.1"/>
    <property type="molecule type" value="Genomic_DNA"/>
</dbReference>
<feature type="transmembrane region" description="Helical" evidence="9">
    <location>
        <begin position="194"/>
        <end position="215"/>
    </location>
</feature>
<dbReference type="InterPro" id="IPR004841">
    <property type="entry name" value="AA-permease/SLC12A_dom"/>
</dbReference>
<dbReference type="GO" id="GO:0016020">
    <property type="term" value="C:membrane"/>
    <property type="evidence" value="ECO:0007669"/>
    <property type="project" value="UniProtKB-SubCell"/>
</dbReference>
<evidence type="ECO:0000256" key="2">
    <source>
        <dbReference type="ARBA" id="ARBA00008583"/>
    </source>
</evidence>
<keyword evidence="4 9" id="KW-0812">Transmembrane</keyword>
<dbReference type="AlphaFoldDB" id="A0A5J4L3U4"/>
<evidence type="ECO:0000259" key="10">
    <source>
        <dbReference type="Pfam" id="PF00324"/>
    </source>
</evidence>
<evidence type="ECO:0000256" key="5">
    <source>
        <dbReference type="ARBA" id="ARBA00022970"/>
    </source>
</evidence>
<feature type="transmembrane region" description="Helical" evidence="9">
    <location>
        <begin position="319"/>
        <end position="342"/>
    </location>
</feature>
<feature type="transmembrane region" description="Helical" evidence="9">
    <location>
        <begin position="83"/>
        <end position="103"/>
    </location>
</feature>
<dbReference type="FunFam" id="1.20.1740.10:FF:000001">
    <property type="entry name" value="Amino acid permease"/>
    <property type="match status" value="1"/>
</dbReference>
<keyword evidence="7 9" id="KW-0472">Membrane</keyword>
<comment type="caution">
    <text evidence="11">The sequence shown here is derived from an EMBL/GenBank/DDBJ whole genome shotgun (WGS) entry which is preliminary data.</text>
</comment>
<keyword evidence="12" id="KW-1185">Reference proteome</keyword>
<feature type="transmembrane region" description="Helical" evidence="9">
    <location>
        <begin position="465"/>
        <end position="483"/>
    </location>
</feature>
<dbReference type="GO" id="GO:0006865">
    <property type="term" value="P:amino acid transport"/>
    <property type="evidence" value="ECO:0007669"/>
    <property type="project" value="UniProtKB-KW"/>
</dbReference>
<dbReference type="PIRSF" id="PIRSF006060">
    <property type="entry name" value="AA_transporter"/>
    <property type="match status" value="1"/>
</dbReference>
<comment type="similarity">
    <text evidence="2">Belongs to the amino acid-polyamine-organocation (APC) superfamily. Amino acid transporter (AAT) (TC 2.A.3.1) family.</text>
</comment>
<protein>
    <submittedName>
        <fullName evidence="11">Gamma-aminobutyrate permease</fullName>
    </submittedName>
</protein>
<keyword evidence="6 9" id="KW-1133">Transmembrane helix</keyword>
<keyword evidence="3" id="KW-0813">Transport</keyword>
<evidence type="ECO:0000256" key="7">
    <source>
        <dbReference type="ARBA" id="ARBA00023136"/>
    </source>
</evidence>
<organism evidence="11 12">
    <name type="scientific">Streptomyces angustmyceticus</name>
    <dbReference type="NCBI Taxonomy" id="285578"/>
    <lineage>
        <taxon>Bacteria</taxon>
        <taxon>Bacillati</taxon>
        <taxon>Actinomycetota</taxon>
        <taxon>Actinomycetes</taxon>
        <taxon>Kitasatosporales</taxon>
        <taxon>Streptomycetaceae</taxon>
        <taxon>Streptomyces</taxon>
    </lineage>
</organism>
<dbReference type="PANTHER" id="PTHR43495">
    <property type="entry name" value="GABA PERMEASE"/>
    <property type="match status" value="1"/>
</dbReference>
<feature type="transmembrane region" description="Helical" evidence="9">
    <location>
        <begin position="58"/>
        <end position="77"/>
    </location>
</feature>
<comment type="subcellular location">
    <subcellularLocation>
        <location evidence="1">Membrane</location>
        <topology evidence="1">Multi-pass membrane protein</topology>
    </subcellularLocation>
</comment>
<evidence type="ECO:0000256" key="4">
    <source>
        <dbReference type="ARBA" id="ARBA00022692"/>
    </source>
</evidence>
<evidence type="ECO:0000256" key="6">
    <source>
        <dbReference type="ARBA" id="ARBA00022989"/>
    </source>
</evidence>
<evidence type="ECO:0000256" key="3">
    <source>
        <dbReference type="ARBA" id="ARBA00022448"/>
    </source>
</evidence>
<evidence type="ECO:0000313" key="11">
    <source>
        <dbReference type="EMBL" id="GES29117.1"/>
    </source>
</evidence>
<dbReference type="Pfam" id="PF00324">
    <property type="entry name" value="AA_permease"/>
    <property type="match status" value="1"/>
</dbReference>
<feature type="region of interest" description="Disordered" evidence="8">
    <location>
        <begin position="25"/>
        <end position="45"/>
    </location>
</feature>
<dbReference type="InterPro" id="IPR004840">
    <property type="entry name" value="Amino_acid_permease_CS"/>
</dbReference>
<accession>A0A5J4L3U4</accession>
<feature type="domain" description="Amino acid permease/ SLC12A" evidence="10">
    <location>
        <begin position="55"/>
        <end position="488"/>
    </location>
</feature>
<feature type="transmembrane region" description="Helical" evidence="9">
    <location>
        <begin position="235"/>
        <end position="256"/>
    </location>
</feature>
<feature type="compositionally biased region" description="Low complexity" evidence="8">
    <location>
        <begin position="36"/>
        <end position="45"/>
    </location>
</feature>
<keyword evidence="5" id="KW-0029">Amino-acid transport</keyword>
<feature type="transmembrane region" description="Helical" evidence="9">
    <location>
        <begin position="277"/>
        <end position="299"/>
    </location>
</feature>
<dbReference type="Proteomes" id="UP000325598">
    <property type="component" value="Unassembled WGS sequence"/>
</dbReference>
<proteinExistence type="inferred from homology"/>
<evidence type="ECO:0000256" key="8">
    <source>
        <dbReference type="SAM" id="MobiDB-lite"/>
    </source>
</evidence>
<evidence type="ECO:0000313" key="12">
    <source>
        <dbReference type="Proteomes" id="UP000325598"/>
    </source>
</evidence>
<dbReference type="PANTHER" id="PTHR43495:SF5">
    <property type="entry name" value="GAMMA-AMINOBUTYRIC ACID PERMEASE"/>
    <property type="match status" value="1"/>
</dbReference>
<reference evidence="11 12" key="1">
    <citation type="submission" date="2019-10" db="EMBL/GenBank/DDBJ databases">
        <title>Whole genome shotgun sequence of Streptomyces angustmyceticus NBRC 3934.</title>
        <authorList>
            <person name="Hosoyama A."/>
            <person name="Ichikawa N."/>
            <person name="Kimura A."/>
            <person name="Kitahashi Y."/>
            <person name="Komaki H."/>
            <person name="Uohara A."/>
        </authorList>
    </citation>
    <scope>NUCLEOTIDE SEQUENCE [LARGE SCALE GENOMIC DNA]</scope>
    <source>
        <strain evidence="11 12">NBRC 3934</strain>
    </source>
</reference>
<feature type="transmembrane region" description="Helical" evidence="9">
    <location>
        <begin position="161"/>
        <end position="182"/>
    </location>
</feature>
<feature type="transmembrane region" description="Helical" evidence="9">
    <location>
        <begin position="397"/>
        <end position="416"/>
    </location>
</feature>
<evidence type="ECO:0000256" key="9">
    <source>
        <dbReference type="SAM" id="Phobius"/>
    </source>
</evidence>
<feature type="transmembrane region" description="Helical" evidence="9">
    <location>
        <begin position="372"/>
        <end position="391"/>
    </location>
</feature>